<dbReference type="Gene3D" id="3.40.50.300">
    <property type="entry name" value="P-loop containing nucleotide triphosphate hydrolases"/>
    <property type="match status" value="1"/>
</dbReference>
<dbReference type="GO" id="GO:0003677">
    <property type="term" value="F:DNA binding"/>
    <property type="evidence" value="ECO:0007669"/>
    <property type="project" value="UniProtKB-KW"/>
</dbReference>
<name>A0A1Q9ABQ1_9HYPH</name>
<evidence type="ECO:0000256" key="3">
    <source>
        <dbReference type="ARBA" id="ARBA00023125"/>
    </source>
</evidence>
<keyword evidence="4" id="KW-0804">Transcription</keyword>
<dbReference type="Proteomes" id="UP000185598">
    <property type="component" value="Unassembled WGS sequence"/>
</dbReference>
<dbReference type="Proteomes" id="UP000544107">
    <property type="component" value="Unassembled WGS sequence"/>
</dbReference>
<dbReference type="EMBL" id="MKIN01000015">
    <property type="protein sequence ID" value="OLP52257.1"/>
    <property type="molecule type" value="Genomic_DNA"/>
</dbReference>
<protein>
    <submittedName>
        <fullName evidence="6">DNA-binding transcriptional MerR regulator</fullName>
    </submittedName>
    <submittedName>
        <fullName evidence="7">MerR family transcriptional regulator</fullName>
    </submittedName>
</protein>
<dbReference type="GO" id="GO:0003700">
    <property type="term" value="F:DNA-binding transcription factor activity"/>
    <property type="evidence" value="ECO:0007669"/>
    <property type="project" value="InterPro"/>
</dbReference>
<dbReference type="PRINTS" id="PR00040">
    <property type="entry name" value="HTHMERR"/>
</dbReference>
<reference evidence="7 8" key="1">
    <citation type="submission" date="2016-09" db="EMBL/GenBank/DDBJ databases">
        <title>Rhizobium oryziradicis sp. nov., isolated from the root of rice.</title>
        <authorList>
            <person name="Zhao J."/>
            <person name="Zhang X."/>
        </authorList>
    </citation>
    <scope>NUCLEOTIDE SEQUENCE [LARGE SCALE GENOMIC DNA]</scope>
    <source>
        <strain evidence="7 8">14971</strain>
    </source>
</reference>
<keyword evidence="2" id="KW-0805">Transcription regulation</keyword>
<dbReference type="OrthoDB" id="7817988at2"/>
<dbReference type="InterPro" id="IPR009061">
    <property type="entry name" value="DNA-bd_dom_put_sf"/>
</dbReference>
<keyword evidence="1" id="KW-0678">Repressor</keyword>
<evidence type="ECO:0000313" key="6">
    <source>
        <dbReference type="EMBL" id="MBB4010648.1"/>
    </source>
</evidence>
<gene>
    <name evidence="7" type="ORF">BJF91_23990</name>
    <name evidence="6" type="ORF">GGQ71_004950</name>
</gene>
<dbReference type="Pfam" id="PF13411">
    <property type="entry name" value="MerR_1"/>
    <property type="match status" value="1"/>
</dbReference>
<keyword evidence="8" id="KW-1185">Reference proteome</keyword>
<dbReference type="SUPFAM" id="SSF46955">
    <property type="entry name" value="Putative DNA-binding domain"/>
    <property type="match status" value="1"/>
</dbReference>
<keyword evidence="3 6" id="KW-0238">DNA-binding</keyword>
<comment type="caution">
    <text evidence="7">The sequence shown here is derived from an EMBL/GenBank/DDBJ whole genome shotgun (WGS) entry which is preliminary data.</text>
</comment>
<evidence type="ECO:0000313" key="7">
    <source>
        <dbReference type="EMBL" id="OLP52257.1"/>
    </source>
</evidence>
<accession>A0A1Q9ABQ1</accession>
<evidence type="ECO:0000259" key="5">
    <source>
        <dbReference type="PROSITE" id="PS50937"/>
    </source>
</evidence>
<evidence type="ECO:0000313" key="9">
    <source>
        <dbReference type="Proteomes" id="UP000544107"/>
    </source>
</evidence>
<dbReference type="PANTHER" id="PTHR30204">
    <property type="entry name" value="REDOX-CYCLING DRUG-SENSING TRANSCRIPTIONAL ACTIVATOR SOXR"/>
    <property type="match status" value="1"/>
</dbReference>
<evidence type="ECO:0000256" key="2">
    <source>
        <dbReference type="ARBA" id="ARBA00023015"/>
    </source>
</evidence>
<dbReference type="PANTHER" id="PTHR30204:SF69">
    <property type="entry name" value="MERR-FAMILY TRANSCRIPTIONAL REGULATOR"/>
    <property type="match status" value="1"/>
</dbReference>
<organism evidence="7 8">
    <name type="scientific">Allorhizobium taibaishanense</name>
    <dbReference type="NCBI Taxonomy" id="887144"/>
    <lineage>
        <taxon>Bacteria</taxon>
        <taxon>Pseudomonadati</taxon>
        <taxon>Pseudomonadota</taxon>
        <taxon>Alphaproteobacteria</taxon>
        <taxon>Hyphomicrobiales</taxon>
        <taxon>Rhizobiaceae</taxon>
        <taxon>Rhizobium/Agrobacterium group</taxon>
        <taxon>Allorhizobium</taxon>
    </lineage>
</organism>
<dbReference type="EMBL" id="JACIED010000010">
    <property type="protein sequence ID" value="MBB4010648.1"/>
    <property type="molecule type" value="Genomic_DNA"/>
</dbReference>
<dbReference type="PROSITE" id="PS00552">
    <property type="entry name" value="HTH_MERR_1"/>
    <property type="match status" value="1"/>
</dbReference>
<reference evidence="6 9" key="2">
    <citation type="submission" date="2020-08" db="EMBL/GenBank/DDBJ databases">
        <title>Genomic Encyclopedia of Type Strains, Phase IV (KMG-IV): sequencing the most valuable type-strain genomes for metagenomic binning, comparative biology and taxonomic classification.</title>
        <authorList>
            <person name="Goeker M."/>
        </authorList>
    </citation>
    <scope>NUCLEOTIDE SEQUENCE [LARGE SCALE GENOMIC DNA]</scope>
    <source>
        <strain evidence="6 9">DSM 100021</strain>
    </source>
</reference>
<dbReference type="InterPro" id="IPR047057">
    <property type="entry name" value="MerR_fam"/>
</dbReference>
<feature type="domain" description="HTH merR-type" evidence="5">
    <location>
        <begin position="7"/>
        <end position="75"/>
    </location>
</feature>
<proteinExistence type="predicted"/>
<dbReference type="InterPro" id="IPR000551">
    <property type="entry name" value="MerR-type_HTH_dom"/>
</dbReference>
<evidence type="ECO:0000256" key="4">
    <source>
        <dbReference type="ARBA" id="ARBA00023163"/>
    </source>
</evidence>
<dbReference type="SUPFAM" id="SSF52540">
    <property type="entry name" value="P-loop containing nucleoside triphosphate hydrolases"/>
    <property type="match status" value="1"/>
</dbReference>
<dbReference type="STRING" id="887144.BJF91_23990"/>
<evidence type="ECO:0000256" key="1">
    <source>
        <dbReference type="ARBA" id="ARBA00022491"/>
    </source>
</evidence>
<evidence type="ECO:0000313" key="8">
    <source>
        <dbReference type="Proteomes" id="UP000185598"/>
    </source>
</evidence>
<dbReference type="InterPro" id="IPR027417">
    <property type="entry name" value="P-loop_NTPase"/>
</dbReference>
<dbReference type="SMART" id="SM00422">
    <property type="entry name" value="HTH_MERR"/>
    <property type="match status" value="1"/>
</dbReference>
<dbReference type="RefSeq" id="WP_075612570.1">
    <property type="nucleotide sequence ID" value="NZ_JACIED010000010.1"/>
</dbReference>
<dbReference type="CDD" id="cd00592">
    <property type="entry name" value="HTH_MerR-like"/>
    <property type="match status" value="1"/>
</dbReference>
<dbReference type="AlphaFoldDB" id="A0A1Q9ABQ1"/>
<dbReference type="Gene3D" id="1.10.1660.10">
    <property type="match status" value="1"/>
</dbReference>
<sequence>MTHSALYLNPSEAARRLGVSAKTLRLYEQRGLLMPLRTSAGWRTYGPTEISRAKEILALRGLGLSLMAVERVLHGDVKCLEQVLAQQQAALEQGIGDTVAAVERIRLLRQSIAAGHIPSLCELAGLSKPVRDACLSLELPWPWDGERFELLDIRPITYIVGPLGSGKTRLAREIAAALPNAVFLGLDRLAEDGSPAHTRLDGDPGLKANVESALTWLVEEGGSPSEALTALLAWTEANEPACLVVDMVEQELDRATQEALISYLRLRCSPHRPLFLMTRSSSILDLEAVGSNEAILFCPANHGVPTVVQPYPGAPGYESLSTCLATPEVRARSHGVIAFRPTA</sequence>
<dbReference type="PROSITE" id="PS50937">
    <property type="entry name" value="HTH_MERR_2"/>
    <property type="match status" value="1"/>
</dbReference>